<accession>A0ABU1TUC3</accession>
<evidence type="ECO:0000256" key="1">
    <source>
        <dbReference type="SAM" id="SignalP"/>
    </source>
</evidence>
<dbReference type="Proteomes" id="UP001255185">
    <property type="component" value="Unassembled WGS sequence"/>
</dbReference>
<protein>
    <recommendedName>
        <fullName evidence="6">Gliding motility-associated protein GldM C-terminal domain-containing protein</fullName>
    </recommendedName>
</protein>
<dbReference type="RefSeq" id="WP_310028578.1">
    <property type="nucleotide sequence ID" value="NZ_JAVDVI010000021.1"/>
</dbReference>
<comment type="caution">
    <text evidence="4">The sequence shown here is derived from an EMBL/GenBank/DDBJ whole genome shotgun (WGS) entry which is preliminary data.</text>
</comment>
<keyword evidence="5" id="KW-1185">Reference proteome</keyword>
<dbReference type="EMBL" id="JAVDVI010000021">
    <property type="protein sequence ID" value="MDR6969473.1"/>
    <property type="molecule type" value="Genomic_DNA"/>
</dbReference>
<feature type="domain" description="Gliding motility-associated protein GldM second immunoglobulin-like" evidence="3">
    <location>
        <begin position="32"/>
        <end position="105"/>
    </location>
</feature>
<evidence type="ECO:0000313" key="4">
    <source>
        <dbReference type="EMBL" id="MDR6969473.1"/>
    </source>
</evidence>
<sequence length="213" mass="23822">MKNYISFLIVLFFTFSAFAQKDTIVTSKRSVIALDKVKVIYRGIINPISIAVSNCKSFIVSGLGVNKDEKGNFSIVPGSGLETRITVKIINNDDSVSIENHIFKIDNLPKLTTSLNGNSCIDCILLYKKEDLKDAIVSVDFRNFNFSLNKEVKEFKVKIPGRKVITVVGNKINDDVLSKLKKNKLIVISDIKLNLQGLENAYISINPLVFKVY</sequence>
<dbReference type="InterPro" id="IPR022719">
    <property type="entry name" value="Motility-assoc_prot_GldM_C"/>
</dbReference>
<name>A0ABU1TUC3_9FLAO</name>
<dbReference type="Pfam" id="PF21602">
    <property type="entry name" value="GldM_3rd"/>
    <property type="match status" value="1"/>
</dbReference>
<evidence type="ECO:0000259" key="3">
    <source>
        <dbReference type="Pfam" id="PF21602"/>
    </source>
</evidence>
<reference evidence="4 5" key="1">
    <citation type="submission" date="2023-07" db="EMBL/GenBank/DDBJ databases">
        <title>Sorghum-associated microbial communities from plants grown in Nebraska, USA.</title>
        <authorList>
            <person name="Schachtman D."/>
        </authorList>
    </citation>
    <scope>NUCLEOTIDE SEQUENCE [LARGE SCALE GENOMIC DNA]</scope>
    <source>
        <strain evidence="4 5">3773</strain>
    </source>
</reference>
<dbReference type="Pfam" id="PF12080">
    <property type="entry name" value="GldM_4th"/>
    <property type="match status" value="1"/>
</dbReference>
<evidence type="ECO:0000313" key="5">
    <source>
        <dbReference type="Proteomes" id="UP001255185"/>
    </source>
</evidence>
<proteinExistence type="predicted"/>
<feature type="chain" id="PRO_5045056221" description="Gliding motility-associated protein GldM C-terminal domain-containing protein" evidence="1">
    <location>
        <begin position="20"/>
        <end position="213"/>
    </location>
</feature>
<gene>
    <name evidence="4" type="ORF">J2X31_003504</name>
</gene>
<feature type="signal peptide" evidence="1">
    <location>
        <begin position="1"/>
        <end position="19"/>
    </location>
</feature>
<keyword evidence="1" id="KW-0732">Signal</keyword>
<dbReference type="InterPro" id="IPR048406">
    <property type="entry name" value="GldM_Ig-like-2"/>
</dbReference>
<feature type="domain" description="Gliding motility-associated protein GldM C-terminal" evidence="2">
    <location>
        <begin position="135"/>
        <end position="212"/>
    </location>
</feature>
<organism evidence="4 5">
    <name type="scientific">Flavobacterium arsenatis</name>
    <dbReference type="NCBI Taxonomy" id="1484332"/>
    <lineage>
        <taxon>Bacteria</taxon>
        <taxon>Pseudomonadati</taxon>
        <taxon>Bacteroidota</taxon>
        <taxon>Flavobacteriia</taxon>
        <taxon>Flavobacteriales</taxon>
        <taxon>Flavobacteriaceae</taxon>
        <taxon>Flavobacterium</taxon>
    </lineage>
</organism>
<evidence type="ECO:0000259" key="2">
    <source>
        <dbReference type="Pfam" id="PF12080"/>
    </source>
</evidence>
<evidence type="ECO:0008006" key="6">
    <source>
        <dbReference type="Google" id="ProtNLM"/>
    </source>
</evidence>